<feature type="domain" description="C2H2-type" evidence="3">
    <location>
        <begin position="603"/>
        <end position="625"/>
    </location>
</feature>
<dbReference type="RefSeq" id="XP_068367008.1">
    <property type="nucleotide sequence ID" value="XM_068498646.1"/>
</dbReference>
<accession>A0A1J4KSL0</accession>
<evidence type="ECO:0000256" key="2">
    <source>
        <dbReference type="SAM" id="MobiDB-lite"/>
    </source>
</evidence>
<name>A0A1J4KSL0_9EUKA</name>
<dbReference type="Proteomes" id="UP000179807">
    <property type="component" value="Unassembled WGS sequence"/>
</dbReference>
<keyword evidence="1" id="KW-0479">Metal-binding</keyword>
<dbReference type="InterPro" id="IPR013087">
    <property type="entry name" value="Znf_C2H2_type"/>
</dbReference>
<proteinExistence type="predicted"/>
<dbReference type="GO" id="GO:0008270">
    <property type="term" value="F:zinc ion binding"/>
    <property type="evidence" value="ECO:0007669"/>
    <property type="project" value="UniProtKB-KW"/>
</dbReference>
<feature type="compositionally biased region" description="Polar residues" evidence="2">
    <location>
        <begin position="272"/>
        <end position="283"/>
    </location>
</feature>
<protein>
    <recommendedName>
        <fullName evidence="3">C2H2-type domain-containing protein</fullName>
    </recommendedName>
</protein>
<dbReference type="VEuPathDB" id="TrichDB:TRFO_15894"/>
<comment type="caution">
    <text evidence="4">The sequence shown here is derived from an EMBL/GenBank/DDBJ whole genome shotgun (WGS) entry which is preliminary data.</text>
</comment>
<evidence type="ECO:0000313" key="5">
    <source>
        <dbReference type="Proteomes" id="UP000179807"/>
    </source>
</evidence>
<evidence type="ECO:0000256" key="1">
    <source>
        <dbReference type="PROSITE-ProRule" id="PRU00042"/>
    </source>
</evidence>
<keyword evidence="5" id="KW-1185">Reference proteome</keyword>
<feature type="compositionally biased region" description="Low complexity" evidence="2">
    <location>
        <begin position="322"/>
        <end position="371"/>
    </location>
</feature>
<dbReference type="PROSITE" id="PS50157">
    <property type="entry name" value="ZINC_FINGER_C2H2_2"/>
    <property type="match status" value="1"/>
</dbReference>
<dbReference type="GeneID" id="94833350"/>
<evidence type="ECO:0000313" key="4">
    <source>
        <dbReference type="EMBL" id="OHT13872.1"/>
    </source>
</evidence>
<feature type="region of interest" description="Disordered" evidence="2">
    <location>
        <begin position="318"/>
        <end position="371"/>
    </location>
</feature>
<gene>
    <name evidence="4" type="ORF">TRFO_15894</name>
</gene>
<keyword evidence="1" id="KW-0863">Zinc-finger</keyword>
<reference evidence="4" key="1">
    <citation type="submission" date="2016-10" db="EMBL/GenBank/DDBJ databases">
        <authorList>
            <person name="Benchimol M."/>
            <person name="Almeida L.G."/>
            <person name="Vasconcelos A.T."/>
            <person name="Perreira-Neves A."/>
            <person name="Rosa I.A."/>
            <person name="Tasca T."/>
            <person name="Bogo M.R."/>
            <person name="de Souza W."/>
        </authorList>
    </citation>
    <scope>NUCLEOTIDE SEQUENCE [LARGE SCALE GENOMIC DNA]</scope>
    <source>
        <strain evidence="4">K</strain>
    </source>
</reference>
<feature type="region of interest" description="Disordered" evidence="2">
    <location>
        <begin position="246"/>
        <end position="290"/>
    </location>
</feature>
<organism evidence="4 5">
    <name type="scientific">Tritrichomonas foetus</name>
    <dbReference type="NCBI Taxonomy" id="1144522"/>
    <lineage>
        <taxon>Eukaryota</taxon>
        <taxon>Metamonada</taxon>
        <taxon>Parabasalia</taxon>
        <taxon>Tritrichomonadida</taxon>
        <taxon>Tritrichomonadidae</taxon>
        <taxon>Tritrichomonas</taxon>
    </lineage>
</organism>
<dbReference type="AlphaFoldDB" id="A0A1J4KSL0"/>
<keyword evidence="1" id="KW-0862">Zinc</keyword>
<dbReference type="EMBL" id="MLAK01000461">
    <property type="protein sequence ID" value="OHT13872.1"/>
    <property type="molecule type" value="Genomic_DNA"/>
</dbReference>
<feature type="compositionally biased region" description="Low complexity" evidence="2">
    <location>
        <begin position="253"/>
        <end position="271"/>
    </location>
</feature>
<sequence>MMNFSEGVFPDSANSLAPKIVNSNYFSVIKAQEQELEIDFPISHKAKRINYFDNSTLDTFYIRSDDSRLPMILQTFNQQKIFLYFIVENKNSISNIVIVCQNGVLVIMLVNANLDKTVISFFANLNPASTFFVNEKVPKIIESVVGINLAAFKLEIDQFIKNEVNQFLKLLKLRPNYNHITQINEKLNQNSPIGVFLHYVIETVVFQYIMEKKTNPNPFYPNFNKMKFQQINSNSFNDTQKYQNINIPSQNSNKINPNNFVNANNYNSYYNSDAQRSQDGFNHQQKHQQQPQINQFYNHNNSYNSNNNVMSQFIQQNTIPHNTNNGSKNVNNGISSYSQPPIPNIYPYQQSGMNPQPYLQQQNQQHPKNVQQINPHQIQQPYQQNQFNNNQFQQQSMFIQQPQIHQPYHNQFPINSPNTQTNQPTIQHPINQQMNQPINHAQNMMQYPNQANTFNSLPNMNNNILNSAGEFQPRMNLIAPPADPQMSPQFQGLQQNQIKVQTFQRLKICSADTLFIEPQVTIKEEFVNVDDMEDDDEEEYYRFLNSSIEQKHEFVPTISPKAVVLPEKAETSKAIDDEFWSKLNQLNLSMMSNELADFTPNDYMCNICIEKFNSVTELLNHFWLHHLELIEDVEEFVF</sequence>
<evidence type="ECO:0000259" key="3">
    <source>
        <dbReference type="PROSITE" id="PS50157"/>
    </source>
</evidence>